<name>A0A9W8RVU2_9HYPO</name>
<evidence type="ECO:0000313" key="1">
    <source>
        <dbReference type="EMBL" id="KAJ4253817.1"/>
    </source>
</evidence>
<dbReference type="Proteomes" id="UP001152049">
    <property type="component" value="Unassembled WGS sequence"/>
</dbReference>
<organism evidence="1 2">
    <name type="scientific">Fusarium torreyae</name>
    <dbReference type="NCBI Taxonomy" id="1237075"/>
    <lineage>
        <taxon>Eukaryota</taxon>
        <taxon>Fungi</taxon>
        <taxon>Dikarya</taxon>
        <taxon>Ascomycota</taxon>
        <taxon>Pezizomycotina</taxon>
        <taxon>Sordariomycetes</taxon>
        <taxon>Hypocreomycetidae</taxon>
        <taxon>Hypocreales</taxon>
        <taxon>Nectriaceae</taxon>
        <taxon>Fusarium</taxon>
    </lineage>
</organism>
<dbReference type="InterPro" id="IPR053157">
    <property type="entry name" value="Sterol_Uptake_Regulator"/>
</dbReference>
<protein>
    <submittedName>
        <fullName evidence="1">Uncharacterized protein</fullName>
    </submittedName>
</protein>
<accession>A0A9W8RVU2</accession>
<gene>
    <name evidence="1" type="ORF">NW762_010212</name>
</gene>
<reference evidence="1" key="1">
    <citation type="submission" date="2022-09" db="EMBL/GenBank/DDBJ databases">
        <title>Fusarium specimens isolated from Avocado Roots.</title>
        <authorList>
            <person name="Stajich J."/>
            <person name="Roper C."/>
            <person name="Heimlech-Rivalta G."/>
        </authorList>
    </citation>
    <scope>NUCLEOTIDE SEQUENCE</scope>
    <source>
        <strain evidence="1">CF00136</strain>
    </source>
</reference>
<dbReference type="AlphaFoldDB" id="A0A9W8RVU2"/>
<proteinExistence type="predicted"/>
<dbReference type="PANTHER" id="PTHR47784">
    <property type="entry name" value="STEROL UPTAKE CONTROL PROTEIN 2"/>
    <property type="match status" value="1"/>
</dbReference>
<dbReference type="OrthoDB" id="3546279at2759"/>
<sequence length="187" mass="20929">MISSYAEGSARQLVRGDDDSPSMLSDLMVTCRLTRGVRAIADTFGVIRPERREKMLFVTEAEPPDHGPLDPLLDVLDSLTFLDQEEDQGTRQTCQDALDLMKWLVRKAQTSEWWPAHRASLQWACLVSKEFMGLLEAHEPAALVLLSYGCFLADDVGDTFIMMGWKEGVRAEIIDIVGPKWSWAVAG</sequence>
<dbReference type="EMBL" id="JAOQAZ010000023">
    <property type="protein sequence ID" value="KAJ4253817.1"/>
    <property type="molecule type" value="Genomic_DNA"/>
</dbReference>
<evidence type="ECO:0000313" key="2">
    <source>
        <dbReference type="Proteomes" id="UP001152049"/>
    </source>
</evidence>
<dbReference type="GO" id="GO:0001228">
    <property type="term" value="F:DNA-binding transcription activator activity, RNA polymerase II-specific"/>
    <property type="evidence" value="ECO:0007669"/>
    <property type="project" value="TreeGrafter"/>
</dbReference>
<comment type="caution">
    <text evidence="1">The sequence shown here is derived from an EMBL/GenBank/DDBJ whole genome shotgun (WGS) entry which is preliminary data.</text>
</comment>
<keyword evidence="2" id="KW-1185">Reference proteome</keyword>
<dbReference type="PANTHER" id="PTHR47784:SF5">
    <property type="entry name" value="STEROL UPTAKE CONTROL PROTEIN 2"/>
    <property type="match status" value="1"/>
</dbReference>